<reference evidence="1" key="1">
    <citation type="submission" date="2024-12" db="EMBL/GenBank/DDBJ databases">
        <authorList>
            <person name="Wu N."/>
        </authorList>
    </citation>
    <scope>NUCLEOTIDE SEQUENCE</scope>
    <source>
        <strain evidence="1">P15</strain>
    </source>
</reference>
<keyword evidence="2" id="KW-1185">Reference proteome</keyword>
<protein>
    <submittedName>
        <fullName evidence="1">Response regulator</fullName>
    </submittedName>
</protein>
<gene>
    <name evidence="1" type="ORF">ACI1P1_18015</name>
</gene>
<name>A0ACC7NZM4_9BACL</name>
<accession>A0ACC7NZM4</accession>
<proteinExistence type="predicted"/>
<evidence type="ECO:0000313" key="2">
    <source>
        <dbReference type="Proteomes" id="UP001631969"/>
    </source>
</evidence>
<organism evidence="1 2">
    <name type="scientific">Paenibacillus mesotrionivorans</name>
    <dbReference type="NCBI Taxonomy" id="3160968"/>
    <lineage>
        <taxon>Bacteria</taxon>
        <taxon>Bacillati</taxon>
        <taxon>Bacillota</taxon>
        <taxon>Bacilli</taxon>
        <taxon>Bacillales</taxon>
        <taxon>Paenibacillaceae</taxon>
        <taxon>Paenibacillus</taxon>
    </lineage>
</organism>
<evidence type="ECO:0000313" key="1">
    <source>
        <dbReference type="EMBL" id="MFM9330198.1"/>
    </source>
</evidence>
<dbReference type="Proteomes" id="UP001631969">
    <property type="component" value="Unassembled WGS sequence"/>
</dbReference>
<sequence length="865" mass="97009">MTFRNRLIAGFSAILLLITIFSAIVYYLGNTLDTKVDNIVNDRYTKVRLGEKILANASQIQNQINLTTLNPSMKAVDQRDLLLLSSQIHEDFTHLDDLTRLTEGKTFLKKARESFSVYEVATQKTTALVNESSGLNDNARLMSVYNLEMVRKAFADDMGQYIDFQEDVMMTTSNNAKASIERSKLIIVGFWLLLVFLALLIGSNVMRGALRSINRISSVMDDFEAGHHGALPRITIEEKDEISDIAVAYNRMADALEERENREKLYQQELETENWIKTNLAEVASIYQDNRDMTALSEKLLSKIVPLVGASCASLYVMDHSSETPMYVRSGTYAWDIRSDAQSSFVHGEGLVGQCAKEAKLLSLRVPENYIRVFSGTGSAQPEHLLLLPICHNTEVIAVLELASFQPVEGGGMTLLSEITNHSLGTSIRNLQYQKHVEQLFSESQTYNEELQVQSEELLQQQEALRSLNERLEEQVKISEMNSRYKSEFLANMSHELRTPLNSILVLAQILRENKDGNMSSKQCEYAETMVMSGNQLLNLINDILDLSKIEAGQMTLLEESFPLQEPIQELNHQFLPMMDRKGLTFNLLMAEELKAMSVSLDKQRLLQILRNLLSNALKFTESGSVTLRVYIHEEDPFTLGFEVTDTGIGISQEHQLGIFEAFRQVESNTSRKFGGTGLGLAISQELASLMGGSITVRSSLHAGSTFLLTLPVEGTYCARLPESAAALEIAPLHVHMSEQTFSILLVDDDMRNIYSLSAVLEEYNYRVICAANGEEALSMLETQEIDLVLMDIMMPDMDGYEAMRVIRQSPVFGKIPIIALTAKAMKEDRDLCIEAGADDYISKPVRLDKLLSIIQVWLPGRNSS</sequence>
<dbReference type="EMBL" id="JBJURJ010000012">
    <property type="protein sequence ID" value="MFM9330198.1"/>
    <property type="molecule type" value="Genomic_DNA"/>
</dbReference>
<comment type="caution">
    <text evidence="1">The sequence shown here is derived from an EMBL/GenBank/DDBJ whole genome shotgun (WGS) entry which is preliminary data.</text>
</comment>